<accession>A0A1G2PSC5</accession>
<sequence length="163" mass="18591">MRYLQDKDEKEAIEWMNRAAKVAAKALCLRAKCGVIIVKDGEIIGEGYNAPPDDDITSRMCSVEFNIPSNNKHDLTCCVHAEWRAIMDAVKDNKEKIKNSKLYFTRIDEKGNIKLSGKPYCTVCSRLAQDAGIREFILWHGEGICAYPADEYNKLSYQFFNDK</sequence>
<gene>
    <name evidence="2" type="ORF">A3A97_01230</name>
</gene>
<feature type="domain" description="CMP/dCMP-type deaminase" evidence="1">
    <location>
        <begin position="12"/>
        <end position="137"/>
    </location>
</feature>
<protein>
    <recommendedName>
        <fullName evidence="1">CMP/dCMP-type deaminase domain-containing protein</fullName>
    </recommendedName>
</protein>
<name>A0A1G2PSC5_9BACT</name>
<dbReference type="Gene3D" id="3.40.140.10">
    <property type="entry name" value="Cytidine Deaminase, domain 2"/>
    <property type="match status" value="1"/>
</dbReference>
<comment type="caution">
    <text evidence="2">The sequence shown here is derived from an EMBL/GenBank/DDBJ whole genome shotgun (WGS) entry which is preliminary data.</text>
</comment>
<proteinExistence type="predicted"/>
<dbReference type="Pfam" id="PF00383">
    <property type="entry name" value="dCMP_cyt_deam_1"/>
    <property type="match status" value="1"/>
</dbReference>
<reference evidence="2 3" key="1">
    <citation type="journal article" date="2016" name="Nat. Commun.">
        <title>Thousands of microbial genomes shed light on interconnected biogeochemical processes in an aquifer system.</title>
        <authorList>
            <person name="Anantharaman K."/>
            <person name="Brown C.T."/>
            <person name="Hug L.A."/>
            <person name="Sharon I."/>
            <person name="Castelle C.J."/>
            <person name="Probst A.J."/>
            <person name="Thomas B.C."/>
            <person name="Singh A."/>
            <person name="Wilkins M.J."/>
            <person name="Karaoz U."/>
            <person name="Brodie E.L."/>
            <person name="Williams K.H."/>
            <person name="Hubbard S.S."/>
            <person name="Banfield J.F."/>
        </authorList>
    </citation>
    <scope>NUCLEOTIDE SEQUENCE [LARGE SCALE GENOMIC DNA]</scope>
</reference>
<organism evidence="2 3">
    <name type="scientific">Candidatus Terrybacteria bacterium RIFCSPLOWO2_01_FULL_40_23</name>
    <dbReference type="NCBI Taxonomy" id="1802366"/>
    <lineage>
        <taxon>Bacteria</taxon>
        <taxon>Candidatus Terryibacteriota</taxon>
    </lineage>
</organism>
<dbReference type="EMBL" id="MHSW01000035">
    <property type="protein sequence ID" value="OHA50492.1"/>
    <property type="molecule type" value="Genomic_DNA"/>
</dbReference>
<evidence type="ECO:0000259" key="1">
    <source>
        <dbReference type="Pfam" id="PF00383"/>
    </source>
</evidence>
<dbReference type="InterPro" id="IPR016193">
    <property type="entry name" value="Cytidine_deaminase-like"/>
</dbReference>
<dbReference type="GO" id="GO:0003824">
    <property type="term" value="F:catalytic activity"/>
    <property type="evidence" value="ECO:0007669"/>
    <property type="project" value="InterPro"/>
</dbReference>
<dbReference type="InterPro" id="IPR002125">
    <property type="entry name" value="CMP_dCMP_dom"/>
</dbReference>
<dbReference type="AlphaFoldDB" id="A0A1G2PSC5"/>
<feature type="non-terminal residue" evidence="2">
    <location>
        <position position="163"/>
    </location>
</feature>
<evidence type="ECO:0000313" key="2">
    <source>
        <dbReference type="EMBL" id="OHA50492.1"/>
    </source>
</evidence>
<dbReference type="Proteomes" id="UP000176951">
    <property type="component" value="Unassembled WGS sequence"/>
</dbReference>
<evidence type="ECO:0000313" key="3">
    <source>
        <dbReference type="Proteomes" id="UP000176951"/>
    </source>
</evidence>
<dbReference type="SUPFAM" id="SSF53927">
    <property type="entry name" value="Cytidine deaminase-like"/>
    <property type="match status" value="1"/>
</dbReference>